<gene>
    <name evidence="2" type="ORF">GOODEAATRI_000699</name>
</gene>
<accession>A0ABV0NQT5</accession>
<comment type="caution">
    <text evidence="2">The sequence shown here is derived from an EMBL/GenBank/DDBJ whole genome shotgun (WGS) entry which is preliminary data.</text>
</comment>
<keyword evidence="3" id="KW-1185">Reference proteome</keyword>
<evidence type="ECO:0000256" key="1">
    <source>
        <dbReference type="SAM" id="MobiDB-lite"/>
    </source>
</evidence>
<name>A0ABV0NQT5_9TELE</name>
<proteinExistence type="predicted"/>
<evidence type="ECO:0008006" key="4">
    <source>
        <dbReference type="Google" id="ProtNLM"/>
    </source>
</evidence>
<evidence type="ECO:0000313" key="3">
    <source>
        <dbReference type="Proteomes" id="UP001476798"/>
    </source>
</evidence>
<feature type="compositionally biased region" description="Basic and acidic residues" evidence="1">
    <location>
        <begin position="12"/>
        <end position="21"/>
    </location>
</feature>
<sequence length="155" mass="16957">MRSNNTAATAELHTHWGREQGELPTPTATNRLTRGRQPNLRGNNRDGRQKSRGTATAGRLGQLYRGLNAGPTEPKAGDPSSYYPPVKLLKQPLWYGGKAIGVRVVGSSTMEFNPKALCNRSPQFRHKLGAPVGGQVQWHTKTRHPGGDKRPIDVS</sequence>
<protein>
    <recommendedName>
        <fullName evidence="4">Ribosomal protein L2</fullName>
    </recommendedName>
</protein>
<reference evidence="2 3" key="1">
    <citation type="submission" date="2021-06" db="EMBL/GenBank/DDBJ databases">
        <authorList>
            <person name="Palmer J.M."/>
        </authorList>
    </citation>
    <scope>NUCLEOTIDE SEQUENCE [LARGE SCALE GENOMIC DNA]</scope>
    <source>
        <strain evidence="2 3">GA_2019</strain>
        <tissue evidence="2">Muscle</tissue>
    </source>
</reference>
<dbReference type="EMBL" id="JAHRIO010049995">
    <property type="protein sequence ID" value="MEQ2173755.1"/>
    <property type="molecule type" value="Genomic_DNA"/>
</dbReference>
<dbReference type="Proteomes" id="UP001476798">
    <property type="component" value="Unassembled WGS sequence"/>
</dbReference>
<feature type="compositionally biased region" description="Basic and acidic residues" evidence="1">
    <location>
        <begin position="145"/>
        <end position="155"/>
    </location>
</feature>
<organism evidence="2 3">
    <name type="scientific">Goodea atripinnis</name>
    <dbReference type="NCBI Taxonomy" id="208336"/>
    <lineage>
        <taxon>Eukaryota</taxon>
        <taxon>Metazoa</taxon>
        <taxon>Chordata</taxon>
        <taxon>Craniata</taxon>
        <taxon>Vertebrata</taxon>
        <taxon>Euteleostomi</taxon>
        <taxon>Actinopterygii</taxon>
        <taxon>Neopterygii</taxon>
        <taxon>Teleostei</taxon>
        <taxon>Neoteleostei</taxon>
        <taxon>Acanthomorphata</taxon>
        <taxon>Ovalentaria</taxon>
        <taxon>Atherinomorphae</taxon>
        <taxon>Cyprinodontiformes</taxon>
        <taxon>Goodeidae</taxon>
        <taxon>Goodea</taxon>
    </lineage>
</organism>
<feature type="region of interest" description="Disordered" evidence="1">
    <location>
        <begin position="134"/>
        <end position="155"/>
    </location>
</feature>
<feature type="region of interest" description="Disordered" evidence="1">
    <location>
        <begin position="1"/>
        <end position="82"/>
    </location>
</feature>
<evidence type="ECO:0000313" key="2">
    <source>
        <dbReference type="EMBL" id="MEQ2173755.1"/>
    </source>
</evidence>